<accession>A0A0J1EJB3</accession>
<evidence type="ECO:0000313" key="2">
    <source>
        <dbReference type="EMBL" id="KLU05619.1"/>
    </source>
</evidence>
<dbReference type="Proteomes" id="UP000036367">
    <property type="component" value="Unassembled WGS sequence"/>
</dbReference>
<evidence type="ECO:0000313" key="3">
    <source>
        <dbReference type="Proteomes" id="UP000036367"/>
    </source>
</evidence>
<dbReference type="AlphaFoldDB" id="A0A0J1EJB3"/>
<name>A0A0J1EJB3_RHOIS</name>
<feature type="region of interest" description="Disordered" evidence="1">
    <location>
        <begin position="1"/>
        <end position="40"/>
    </location>
</feature>
<keyword evidence="3" id="KW-1185">Reference proteome</keyword>
<protein>
    <submittedName>
        <fullName evidence="2">Uncharacterized protein</fullName>
    </submittedName>
</protein>
<evidence type="ECO:0000256" key="1">
    <source>
        <dbReference type="SAM" id="MobiDB-lite"/>
    </source>
</evidence>
<proteinExistence type="predicted"/>
<gene>
    <name evidence="2" type="ORF">RISK_002251</name>
</gene>
<sequence length="40" mass="4481">MHSGLLANGLRHRSLGHRPRDREGSEIGWPTANINPHILN</sequence>
<comment type="caution">
    <text evidence="2">The sequence shown here is derived from an EMBL/GenBank/DDBJ whole genome shotgun (WGS) entry which is preliminary data.</text>
</comment>
<organism evidence="2 3">
    <name type="scientific">Rhodopirellula islandica</name>
    <dbReference type="NCBI Taxonomy" id="595434"/>
    <lineage>
        <taxon>Bacteria</taxon>
        <taxon>Pseudomonadati</taxon>
        <taxon>Planctomycetota</taxon>
        <taxon>Planctomycetia</taxon>
        <taxon>Pirellulales</taxon>
        <taxon>Pirellulaceae</taxon>
        <taxon>Rhodopirellula</taxon>
    </lineage>
</organism>
<dbReference type="PATRIC" id="fig|595434.4.peg.2151"/>
<dbReference type="EMBL" id="LECT01000017">
    <property type="protein sequence ID" value="KLU05619.1"/>
    <property type="molecule type" value="Genomic_DNA"/>
</dbReference>
<reference evidence="2" key="1">
    <citation type="submission" date="2015-05" db="EMBL/GenBank/DDBJ databases">
        <title>Permanent draft genome of Rhodopirellula islandicus K833.</title>
        <authorList>
            <person name="Kizina J."/>
            <person name="Richter M."/>
            <person name="Glockner F.O."/>
            <person name="Harder J."/>
        </authorList>
    </citation>
    <scope>NUCLEOTIDE SEQUENCE [LARGE SCALE GENOMIC DNA]</scope>
    <source>
        <strain evidence="2">K833</strain>
    </source>
</reference>